<comment type="caution">
    <text evidence="2">The sequence shown here is derived from an EMBL/GenBank/DDBJ whole genome shotgun (WGS) entry which is preliminary data.</text>
</comment>
<keyword evidence="3" id="KW-1185">Reference proteome</keyword>
<dbReference type="AlphaFoldDB" id="A0A4S4N408"/>
<protein>
    <submittedName>
        <fullName evidence="2">Uncharacterized protein</fullName>
    </submittedName>
</protein>
<keyword evidence="1" id="KW-0812">Transmembrane</keyword>
<name>A0A4S4N408_9APHY</name>
<evidence type="ECO:0000313" key="2">
    <source>
        <dbReference type="EMBL" id="THH32561.1"/>
    </source>
</evidence>
<gene>
    <name evidence="2" type="ORF">EUX98_g1615</name>
</gene>
<evidence type="ECO:0000256" key="1">
    <source>
        <dbReference type="SAM" id="Phobius"/>
    </source>
</evidence>
<keyword evidence="1" id="KW-0472">Membrane</keyword>
<proteinExistence type="predicted"/>
<accession>A0A4S4N408</accession>
<dbReference type="Proteomes" id="UP000308730">
    <property type="component" value="Unassembled WGS sequence"/>
</dbReference>
<dbReference type="OrthoDB" id="10667840at2759"/>
<keyword evidence="1" id="KW-1133">Transmembrane helix</keyword>
<sequence>MPPNVATIRVNPLNGSLGLFLVLLFLVLALVAATCRILYRIHLRKPNHHLKRLFLPSLVHPPEKPSSVTQYSWSTRFTTLVASCRLSAKPKHASGTITPSSSIPAIVVSACSPPAEKPPPVVYLRTQPSPAVHLAPNSLESCKIKPVLARPAAPLKNVTNTTDLVALPPAAKVRRVSVKRHTRNPSISSFDKENVTPALPVFERHRVDEFGGVRRPLARSIQSFN</sequence>
<reference evidence="2 3" key="1">
    <citation type="submission" date="2019-02" db="EMBL/GenBank/DDBJ databases">
        <title>Genome sequencing of the rare red list fungi Antrodiella citrinella (Flaviporus citrinellus).</title>
        <authorList>
            <person name="Buettner E."/>
            <person name="Kellner H."/>
        </authorList>
    </citation>
    <scope>NUCLEOTIDE SEQUENCE [LARGE SCALE GENOMIC DNA]</scope>
    <source>
        <strain evidence="2 3">DSM 108506</strain>
    </source>
</reference>
<dbReference type="EMBL" id="SGPM01000019">
    <property type="protein sequence ID" value="THH32561.1"/>
    <property type="molecule type" value="Genomic_DNA"/>
</dbReference>
<organism evidence="2 3">
    <name type="scientific">Antrodiella citrinella</name>
    <dbReference type="NCBI Taxonomy" id="2447956"/>
    <lineage>
        <taxon>Eukaryota</taxon>
        <taxon>Fungi</taxon>
        <taxon>Dikarya</taxon>
        <taxon>Basidiomycota</taxon>
        <taxon>Agaricomycotina</taxon>
        <taxon>Agaricomycetes</taxon>
        <taxon>Polyporales</taxon>
        <taxon>Steccherinaceae</taxon>
        <taxon>Antrodiella</taxon>
    </lineage>
</organism>
<feature type="transmembrane region" description="Helical" evidence="1">
    <location>
        <begin position="20"/>
        <end position="39"/>
    </location>
</feature>
<evidence type="ECO:0000313" key="3">
    <source>
        <dbReference type="Proteomes" id="UP000308730"/>
    </source>
</evidence>